<accession>A0AAV4BHU4</accession>
<name>A0AAV4BHU4_9GAST</name>
<dbReference type="Proteomes" id="UP000735302">
    <property type="component" value="Unassembled WGS sequence"/>
</dbReference>
<dbReference type="AlphaFoldDB" id="A0AAV4BHU4"/>
<evidence type="ECO:0000313" key="2">
    <source>
        <dbReference type="Proteomes" id="UP000735302"/>
    </source>
</evidence>
<dbReference type="EMBL" id="BLXT01004955">
    <property type="protein sequence ID" value="GFO18388.1"/>
    <property type="molecule type" value="Genomic_DNA"/>
</dbReference>
<evidence type="ECO:0000313" key="1">
    <source>
        <dbReference type="EMBL" id="GFO18388.1"/>
    </source>
</evidence>
<proteinExistence type="predicted"/>
<gene>
    <name evidence="1" type="ORF">PoB_004489300</name>
</gene>
<keyword evidence="2" id="KW-1185">Reference proteome</keyword>
<sequence length="147" mass="16622">MQQRNIGGRSTIVPLCSPPASCREIHVDVLLFCHHVSLPQAAEKSSWMFYPCSTMFPSRKLQRNQRGCSTLVPPCSPPASCREIHVDVLPLFHHVPLPHAAEKSYSCSTMLPLRKLQRNPAIFFRPPHTLAWMPAMKPLISKSRARE</sequence>
<comment type="caution">
    <text evidence="1">The sequence shown here is derived from an EMBL/GenBank/DDBJ whole genome shotgun (WGS) entry which is preliminary data.</text>
</comment>
<protein>
    <submittedName>
        <fullName evidence="1">Uncharacterized protein</fullName>
    </submittedName>
</protein>
<organism evidence="1 2">
    <name type="scientific">Plakobranchus ocellatus</name>
    <dbReference type="NCBI Taxonomy" id="259542"/>
    <lineage>
        <taxon>Eukaryota</taxon>
        <taxon>Metazoa</taxon>
        <taxon>Spiralia</taxon>
        <taxon>Lophotrochozoa</taxon>
        <taxon>Mollusca</taxon>
        <taxon>Gastropoda</taxon>
        <taxon>Heterobranchia</taxon>
        <taxon>Euthyneura</taxon>
        <taxon>Panpulmonata</taxon>
        <taxon>Sacoglossa</taxon>
        <taxon>Placobranchoidea</taxon>
        <taxon>Plakobranchidae</taxon>
        <taxon>Plakobranchus</taxon>
    </lineage>
</organism>
<reference evidence="1 2" key="1">
    <citation type="journal article" date="2021" name="Elife">
        <title>Chloroplast acquisition without the gene transfer in kleptoplastic sea slugs, Plakobranchus ocellatus.</title>
        <authorList>
            <person name="Maeda T."/>
            <person name="Takahashi S."/>
            <person name="Yoshida T."/>
            <person name="Shimamura S."/>
            <person name="Takaki Y."/>
            <person name="Nagai Y."/>
            <person name="Toyoda A."/>
            <person name="Suzuki Y."/>
            <person name="Arimoto A."/>
            <person name="Ishii H."/>
            <person name="Satoh N."/>
            <person name="Nishiyama T."/>
            <person name="Hasebe M."/>
            <person name="Maruyama T."/>
            <person name="Minagawa J."/>
            <person name="Obokata J."/>
            <person name="Shigenobu S."/>
        </authorList>
    </citation>
    <scope>NUCLEOTIDE SEQUENCE [LARGE SCALE GENOMIC DNA]</scope>
</reference>